<evidence type="ECO:0000313" key="2">
    <source>
        <dbReference type="Proteomes" id="UP001610432"/>
    </source>
</evidence>
<sequence>MDCNTSMRANSPFLRLCGIRASSESNSNIWHTSQTSNNAHEQFSVTSLLQDYAMGFTSTGNVANLPSRIRVDAILIMSLGIAKQKLINSLDARARSDAEERLGTLFWGHDQVFSVPLSFVNSCIRRSSALDYVLWYGDTRELQANLVVIRVDEELDRVVEGQYFLATLAATAMVHRGRKKHHIIEGTYGVVTDGLKWTFLYIDKKAEYSFINLNWVDGHKHLIIGLINKIIDQAVTATMSADTEISGSMWVFEWSQMAKTWNSPYSPHSPQYDSAEEDNIHSLQNLDDTTTQQFKPYSILKMEFLTELKDHCKELIRRAFHGERVENKLEQLFQITTEKLKNQQPRKGPDSIAVTKIDPNDLFEMFNLRRELNPPNYWRVAPWEVKEVSTHLATTLEQIKLVVGRAKQNEAAIRLVIDAVFLDILTSIKIGTGQLESGKGKGKRPSTDTITSLKNLQMAVETEISYIFPTHKEGSIVNKLISGRMDYNLWYGQPNEAETNLLVVEAKHKNTLSAGRYQAISYMALIQHARFKAGRAKIPIYGIATDSEDWDFIRMDATGNVDIQQFNWHASNGSQIISLVYKIMREASSLTPVPTHELTRENTVTGRTSLRLMKSDGTPA</sequence>
<reference evidence="1 2" key="1">
    <citation type="submission" date="2024-07" db="EMBL/GenBank/DDBJ databases">
        <title>Section-level genome sequencing and comparative genomics of Aspergillus sections Usti and Cavernicolus.</title>
        <authorList>
            <consortium name="Lawrence Berkeley National Laboratory"/>
            <person name="Nybo J.L."/>
            <person name="Vesth T.C."/>
            <person name="Theobald S."/>
            <person name="Frisvad J.C."/>
            <person name="Larsen T.O."/>
            <person name="Kjaerboelling I."/>
            <person name="Rothschild-Mancinelli K."/>
            <person name="Lyhne E.K."/>
            <person name="Kogle M.E."/>
            <person name="Barry K."/>
            <person name="Clum A."/>
            <person name="Na H."/>
            <person name="Ledsgaard L."/>
            <person name="Lin J."/>
            <person name="Lipzen A."/>
            <person name="Kuo A."/>
            <person name="Riley R."/>
            <person name="Mondo S."/>
            <person name="Labutti K."/>
            <person name="Haridas S."/>
            <person name="Pangalinan J."/>
            <person name="Salamov A.A."/>
            <person name="Simmons B.A."/>
            <person name="Magnuson J.K."/>
            <person name="Chen J."/>
            <person name="Drula E."/>
            <person name="Henrissat B."/>
            <person name="Wiebenga A."/>
            <person name="Lubbers R.J."/>
            <person name="Gomes A.C."/>
            <person name="Macurrencykelacurrency M.R."/>
            <person name="Stajich J."/>
            <person name="Grigoriev I.V."/>
            <person name="Mortensen U.H."/>
            <person name="De Vries R.P."/>
            <person name="Baker S.E."/>
            <person name="Andersen M.R."/>
        </authorList>
    </citation>
    <scope>NUCLEOTIDE SEQUENCE [LARGE SCALE GENOMIC DNA]</scope>
    <source>
        <strain evidence="1 2">CBS 449.75</strain>
    </source>
</reference>
<name>A0ABR4LUW6_9EURO</name>
<dbReference type="RefSeq" id="XP_070887321.1">
    <property type="nucleotide sequence ID" value="XM_071035146.1"/>
</dbReference>
<dbReference type="Proteomes" id="UP001610432">
    <property type="component" value="Unassembled WGS sequence"/>
</dbReference>
<organism evidence="1 2">
    <name type="scientific">Aspergillus lucknowensis</name>
    <dbReference type="NCBI Taxonomy" id="176173"/>
    <lineage>
        <taxon>Eukaryota</taxon>
        <taxon>Fungi</taxon>
        <taxon>Dikarya</taxon>
        <taxon>Ascomycota</taxon>
        <taxon>Pezizomycotina</taxon>
        <taxon>Eurotiomycetes</taxon>
        <taxon>Eurotiomycetidae</taxon>
        <taxon>Eurotiales</taxon>
        <taxon>Aspergillaceae</taxon>
        <taxon>Aspergillus</taxon>
        <taxon>Aspergillus subgen. Nidulantes</taxon>
    </lineage>
</organism>
<proteinExistence type="predicted"/>
<accession>A0ABR4LUW6</accession>
<gene>
    <name evidence="1" type="ORF">BJX67DRAFT_54710</name>
</gene>
<dbReference type="EMBL" id="JBFXLQ010000014">
    <property type="protein sequence ID" value="KAL2868342.1"/>
    <property type="molecule type" value="Genomic_DNA"/>
</dbReference>
<protein>
    <submittedName>
        <fullName evidence="1">Uncharacterized protein</fullName>
    </submittedName>
</protein>
<keyword evidence="2" id="KW-1185">Reference proteome</keyword>
<evidence type="ECO:0000313" key="1">
    <source>
        <dbReference type="EMBL" id="KAL2868342.1"/>
    </source>
</evidence>
<comment type="caution">
    <text evidence="1">The sequence shown here is derived from an EMBL/GenBank/DDBJ whole genome shotgun (WGS) entry which is preliminary data.</text>
</comment>
<dbReference type="GeneID" id="98150218"/>